<dbReference type="WBParaSite" id="jg11218">
    <property type="protein sequence ID" value="jg11218"/>
    <property type="gene ID" value="jg11218"/>
</dbReference>
<protein>
    <recommendedName>
        <fullName evidence="2">DUF7087 domain-containing protein</fullName>
    </recommendedName>
</protein>
<feature type="domain" description="DUF7087" evidence="2">
    <location>
        <begin position="97"/>
        <end position="152"/>
    </location>
</feature>
<evidence type="ECO:0000313" key="4">
    <source>
        <dbReference type="WBParaSite" id="jg11218"/>
    </source>
</evidence>
<dbReference type="AlphaFoldDB" id="A0A915CPJ0"/>
<keyword evidence="3" id="KW-1185">Reference proteome</keyword>
<sequence length="246" mass="27590">MTLNFKGLWAALIREIALCCIFSVDKSKMASHRTIDYSFGNVINQMRSAQLFSLIVQGVVLYLDSGRIGLSAFLIPFAVIICNMYIVGMRYWAPSTAQYAAELFGGFLLALLAHFLSPEVESGVSSVLYNLSDYLSISTGFCCAGVEIYEGFQHQFLRSIHCVYLRSSIYVLIWKESSVCNPTTLLVLALRLTLAFVLSVSAMMSLLEQILNRSMTSSIRRTNRHKKNEFSYTLLCVGNKSSRTYD</sequence>
<name>A0A915CPJ0_9BILA</name>
<evidence type="ECO:0000256" key="1">
    <source>
        <dbReference type="SAM" id="Phobius"/>
    </source>
</evidence>
<proteinExistence type="predicted"/>
<organism evidence="3 4">
    <name type="scientific">Ditylenchus dipsaci</name>
    <dbReference type="NCBI Taxonomy" id="166011"/>
    <lineage>
        <taxon>Eukaryota</taxon>
        <taxon>Metazoa</taxon>
        <taxon>Ecdysozoa</taxon>
        <taxon>Nematoda</taxon>
        <taxon>Chromadorea</taxon>
        <taxon>Rhabditida</taxon>
        <taxon>Tylenchina</taxon>
        <taxon>Tylenchomorpha</taxon>
        <taxon>Sphaerularioidea</taxon>
        <taxon>Anguinidae</taxon>
        <taxon>Anguininae</taxon>
        <taxon>Ditylenchus</taxon>
    </lineage>
</organism>
<dbReference type="InterPro" id="IPR055514">
    <property type="entry name" value="DUF7087"/>
</dbReference>
<evidence type="ECO:0000259" key="2">
    <source>
        <dbReference type="Pfam" id="PF23346"/>
    </source>
</evidence>
<feature type="transmembrane region" description="Helical" evidence="1">
    <location>
        <begin position="99"/>
        <end position="116"/>
    </location>
</feature>
<evidence type="ECO:0000313" key="3">
    <source>
        <dbReference type="Proteomes" id="UP000887574"/>
    </source>
</evidence>
<keyword evidence="1" id="KW-0472">Membrane</keyword>
<dbReference type="Pfam" id="PF23346">
    <property type="entry name" value="DUF7087"/>
    <property type="match status" value="2"/>
</dbReference>
<keyword evidence="1" id="KW-0812">Transmembrane</keyword>
<keyword evidence="1" id="KW-1133">Transmembrane helix</keyword>
<dbReference type="Proteomes" id="UP000887574">
    <property type="component" value="Unplaced"/>
</dbReference>
<feature type="transmembrane region" description="Helical" evidence="1">
    <location>
        <begin position="68"/>
        <end position="87"/>
    </location>
</feature>
<accession>A0A915CPJ0</accession>
<feature type="domain" description="DUF7087" evidence="2">
    <location>
        <begin position="36"/>
        <end position="91"/>
    </location>
</feature>
<reference evidence="4" key="1">
    <citation type="submission" date="2022-11" db="UniProtKB">
        <authorList>
            <consortium name="WormBaseParasite"/>
        </authorList>
    </citation>
    <scope>IDENTIFICATION</scope>
</reference>
<feature type="transmembrane region" description="Helical" evidence="1">
    <location>
        <begin position="185"/>
        <end position="207"/>
    </location>
</feature>